<sequence length="1024" mass="115342">MASSRYHWIPIPAPSLCPPSLQFADQSHSNSTVKDLSKAITSYITEPALPLPDDVKDAIEAYLDKHETYDDAIADRLQEELVFIFEKHVRGNSAATGPWMAILRRIQMALQSPEKVLFWFDACQKILDDTPLDKSVVKETIFAMMNTAVLAERLQDSFEGDSTSNPIIDRLLAIWIDNFFPAHIEGNKALEHNEHLLRDALGQFGRRKPKEFFASLNRLFVRREHRKPLLRFFCAFIQGQPPHLYQILETPLWTSLLVCLQLDKCTTVVSAALTALIMLLPHMPSDLVPHLPTLFNIYARFLFWEQERSGSIETPSLDAAATWESCPHEPDSEDFTIGHLGQYFSMLYGLYPINFMDYIRKPQRHLRHAETSESSSIEVQPTEIRHHSEQFCSIHLLHPNFYTLTIESEKTDFTRWMKCEAAEVVAGCMGLRTTTEADPFSESTLPQAHSADIIASQDVGYAPQGVTSDPALLSSSVTKVDNWRKSQFSSADSVSSDRTPSMMIRRGSQSSQPSNRDSNDAKARFSDSPTQLTHSPSHTQLQDMIKSNKTIKSGLHQSLANDSVGSLALSHPDSNADKSVRDSMPPPPLPPTSGFVQPSGVDANTQVVQLQRRVLLLENDLSFERFLKQQHMTHIGELRRRQVVEAATEAETQNLIMTTRNLKSRYEEAKKAEMQVRKESEKSRTMAKKWETDFYNKMKNMREESKKTLAELEELQKELATSKEECSKLRILLCDSEVKELNWKQHMQSIEIHGVEMQRLREEVVRLTVSERDFQAKDLERQEAMKQAAETQNRLEELQMKLAAQEAEVQRTKKLFQSQLAALQEQLSTAQEERSRPGTNSDLAIEASLAASRAKQADLQKHFDLLQRKYTKLQSSLLDMNSAALAPINTSHGTGRDSTEYLSTSATPVMMKTATCGSSESADANPYHVTPPLDPKIGAALTAVPSPQGQEASDPSRSPDQRHFGELPKSWLADSTQNLTFRAAGLHSRLRRDGGDKSKDDGSSPSSKPKKEKRSTLRGIRGFV</sequence>
<dbReference type="EMBL" id="JANJQO010001249">
    <property type="protein sequence ID" value="KAJ2971900.1"/>
    <property type="molecule type" value="Genomic_DNA"/>
</dbReference>
<reference evidence="1" key="1">
    <citation type="submission" date="2022-08" db="EMBL/GenBank/DDBJ databases">
        <title>Genome Sequence of Lecanicillium fungicola.</title>
        <authorList>
            <person name="Buettner E."/>
        </authorList>
    </citation>
    <scope>NUCLEOTIDE SEQUENCE</scope>
    <source>
        <strain evidence="1">Babe33</strain>
    </source>
</reference>
<name>A0ACC1MY08_9HYPO</name>
<protein>
    <submittedName>
        <fullName evidence="1">Uncharacterized protein</fullName>
    </submittedName>
</protein>
<proteinExistence type="predicted"/>
<evidence type="ECO:0000313" key="1">
    <source>
        <dbReference type="EMBL" id="KAJ2971900.1"/>
    </source>
</evidence>
<comment type="caution">
    <text evidence="1">The sequence shown here is derived from an EMBL/GenBank/DDBJ whole genome shotgun (WGS) entry which is preliminary data.</text>
</comment>
<accession>A0ACC1MY08</accession>
<organism evidence="1 2">
    <name type="scientific">Zarea fungicola</name>
    <dbReference type="NCBI Taxonomy" id="93591"/>
    <lineage>
        <taxon>Eukaryota</taxon>
        <taxon>Fungi</taxon>
        <taxon>Dikarya</taxon>
        <taxon>Ascomycota</taxon>
        <taxon>Pezizomycotina</taxon>
        <taxon>Sordariomycetes</taxon>
        <taxon>Hypocreomycetidae</taxon>
        <taxon>Hypocreales</taxon>
        <taxon>Cordycipitaceae</taxon>
        <taxon>Zarea</taxon>
    </lineage>
</organism>
<keyword evidence="2" id="KW-1185">Reference proteome</keyword>
<dbReference type="Proteomes" id="UP001143910">
    <property type="component" value="Unassembled WGS sequence"/>
</dbReference>
<evidence type="ECO:0000313" key="2">
    <source>
        <dbReference type="Proteomes" id="UP001143910"/>
    </source>
</evidence>
<gene>
    <name evidence="1" type="ORF">NQ176_g7466</name>
</gene>